<name>A0A0L0CT11_LUCCU</name>
<proteinExistence type="predicted"/>
<organism evidence="1 2">
    <name type="scientific">Lucilia cuprina</name>
    <name type="common">Green bottle fly</name>
    <name type="synonym">Australian sheep blowfly</name>
    <dbReference type="NCBI Taxonomy" id="7375"/>
    <lineage>
        <taxon>Eukaryota</taxon>
        <taxon>Metazoa</taxon>
        <taxon>Ecdysozoa</taxon>
        <taxon>Arthropoda</taxon>
        <taxon>Hexapoda</taxon>
        <taxon>Insecta</taxon>
        <taxon>Pterygota</taxon>
        <taxon>Neoptera</taxon>
        <taxon>Endopterygota</taxon>
        <taxon>Diptera</taxon>
        <taxon>Brachycera</taxon>
        <taxon>Muscomorpha</taxon>
        <taxon>Oestroidea</taxon>
        <taxon>Calliphoridae</taxon>
        <taxon>Luciliinae</taxon>
        <taxon>Lucilia</taxon>
    </lineage>
</organism>
<evidence type="ECO:0000313" key="1">
    <source>
        <dbReference type="EMBL" id="KNC34554.1"/>
    </source>
</evidence>
<dbReference type="AlphaFoldDB" id="A0A0L0CT11"/>
<gene>
    <name evidence="1" type="ORF">FF38_13867</name>
</gene>
<evidence type="ECO:0000313" key="2">
    <source>
        <dbReference type="Proteomes" id="UP000037069"/>
    </source>
</evidence>
<dbReference type="EMBL" id="JRES01000051">
    <property type="protein sequence ID" value="KNC34554.1"/>
    <property type="molecule type" value="Genomic_DNA"/>
</dbReference>
<sequence length="163" mass="18425">MNTLTFTTLVSFPRQKAAQQSFILALNTLLNFGPLLTQAPLQSPTSKNDFNVHNSLKKTSAIISDSSIPIYCPFYFDISACKLIPNKIPVFLKYQRRFMVNRLGNKGLRSIPLKFSCTCDLKYTTLVGRLNCTLPQVYLTHLLFNKTEKSADFHLGGLEPPYE</sequence>
<dbReference type="Proteomes" id="UP000037069">
    <property type="component" value="Unassembled WGS sequence"/>
</dbReference>
<protein>
    <submittedName>
        <fullName evidence="1">Uncharacterized protein</fullName>
    </submittedName>
</protein>
<keyword evidence="2" id="KW-1185">Reference proteome</keyword>
<reference evidence="1 2" key="1">
    <citation type="journal article" date="2015" name="Nat. Commun.">
        <title>Lucilia cuprina genome unlocks parasitic fly biology to underpin future interventions.</title>
        <authorList>
            <person name="Anstead C.A."/>
            <person name="Korhonen P.K."/>
            <person name="Young N.D."/>
            <person name="Hall R.S."/>
            <person name="Jex A.R."/>
            <person name="Murali S.C."/>
            <person name="Hughes D.S."/>
            <person name="Lee S.F."/>
            <person name="Perry T."/>
            <person name="Stroehlein A.J."/>
            <person name="Ansell B.R."/>
            <person name="Breugelmans B."/>
            <person name="Hofmann A."/>
            <person name="Qu J."/>
            <person name="Dugan S."/>
            <person name="Lee S.L."/>
            <person name="Chao H."/>
            <person name="Dinh H."/>
            <person name="Han Y."/>
            <person name="Doddapaneni H.V."/>
            <person name="Worley K.C."/>
            <person name="Muzny D.M."/>
            <person name="Ioannidis P."/>
            <person name="Waterhouse R.M."/>
            <person name="Zdobnov E.M."/>
            <person name="James P.J."/>
            <person name="Bagnall N.H."/>
            <person name="Kotze A.C."/>
            <person name="Gibbs R.A."/>
            <person name="Richards S."/>
            <person name="Batterham P."/>
            <person name="Gasser R.B."/>
        </authorList>
    </citation>
    <scope>NUCLEOTIDE SEQUENCE [LARGE SCALE GENOMIC DNA]</scope>
    <source>
        <strain evidence="1 2">LS</strain>
        <tissue evidence="1">Full body</tissue>
    </source>
</reference>
<accession>A0A0L0CT11</accession>
<comment type="caution">
    <text evidence="1">The sequence shown here is derived from an EMBL/GenBank/DDBJ whole genome shotgun (WGS) entry which is preliminary data.</text>
</comment>